<dbReference type="AlphaFoldDB" id="A0A5C0VDD7"/>
<evidence type="ECO:0000259" key="2">
    <source>
        <dbReference type="Pfam" id="PF21307"/>
    </source>
</evidence>
<dbReference type="RefSeq" id="WP_149073614.1">
    <property type="nucleotide sequence ID" value="NZ_CP043329.1"/>
</dbReference>
<dbReference type="PANTHER" id="PTHR31084">
    <property type="entry name" value="ALPHA-L-FUCOSIDASE 2"/>
    <property type="match status" value="1"/>
</dbReference>
<dbReference type="Pfam" id="PF22124">
    <property type="entry name" value="Glyco_hydro_95_cat"/>
    <property type="match status" value="1"/>
</dbReference>
<dbReference type="GO" id="GO:0005975">
    <property type="term" value="P:carbohydrate metabolic process"/>
    <property type="evidence" value="ECO:0007669"/>
    <property type="project" value="InterPro"/>
</dbReference>
<dbReference type="SUPFAM" id="SSF48208">
    <property type="entry name" value="Six-hairpin glycosidases"/>
    <property type="match status" value="1"/>
</dbReference>
<dbReference type="InterPro" id="IPR016518">
    <property type="entry name" value="Alpha-L-fucosidase"/>
</dbReference>
<gene>
    <name evidence="4" type="ORF">FYC62_01075</name>
</gene>
<dbReference type="KEGG" id="pej:FYC62_01075"/>
<dbReference type="InterPro" id="IPR049053">
    <property type="entry name" value="AFCA-like_C"/>
</dbReference>
<feature type="domain" description="Alpha fucosidase A-like C-terminal" evidence="2">
    <location>
        <begin position="705"/>
        <end position="791"/>
    </location>
</feature>
<dbReference type="InterPro" id="IPR012341">
    <property type="entry name" value="6hp_glycosidase-like_sf"/>
</dbReference>
<protein>
    <submittedName>
        <fullName evidence="4">Glycoside hydrolase family 95 protein</fullName>
    </submittedName>
</protein>
<evidence type="ECO:0000259" key="3">
    <source>
        <dbReference type="Pfam" id="PF22124"/>
    </source>
</evidence>
<keyword evidence="4" id="KW-0378">Hydrolase</keyword>
<evidence type="ECO:0000313" key="5">
    <source>
        <dbReference type="Proteomes" id="UP000323653"/>
    </source>
</evidence>
<proteinExistence type="predicted"/>
<dbReference type="Pfam" id="PF21307">
    <property type="entry name" value="Glyco_hydro_95_C"/>
    <property type="match status" value="1"/>
</dbReference>
<dbReference type="PANTHER" id="PTHR31084:SF0">
    <property type="entry name" value="ALPHA-L-FUCOSIDASE 2"/>
    <property type="match status" value="1"/>
</dbReference>
<feature type="domain" description="Glycosyl hydrolase family 95 catalytic" evidence="3">
    <location>
        <begin position="298"/>
        <end position="703"/>
    </location>
</feature>
<sequence length="832" mass="93041">MNCKLNYHTLKLILTTVFFGVYNLYAQNKSDNYSLKLWYNQPSGKVWENALPVGNGFLGAMVYGNVVDETIQLNENTVWSGSPNRNDNPMLLDSLALIRKLIFDGKRKQAEVLANKAMISKKSQGQAFQPVGELNLKFEGHQDYKNFTRSLDISKAISITTYTVDDVTYTREVIASFVDRAIILRITANKAKSISFTAAYTSVQPKAVFNTNSNNQLLIEGTTTDHEGVKGGVRFCGVSLIKSIGGNVSATEKSILVSNADEATIYISIATNFNNYNDLSGNEVERAHQYLNQVSVKSFDTILKAHVPEYQRYFNRVKLNLGTSEAGKLPTNERLKNFNSTFDPELVSLYYQYGRYLLISSSQPGGQPANLQGIWNNKLYPPWDSKYTININAEMNYWPAEKTNLSELHTPFLEMVKELSITGKQTAKSMYGARGWMAHHNTDIWRSTGAVDGAFWGAWNQGGGWTSQHLWEHFLYTGDTKYLASVYDAIKCAALFYVDFLIEHPENKYLVINPDSSPENAPEAHQGSSIDVGTTMTNQITFDVFSTTIKAAQILKKDKQFIDTLKQMRSRLAPMQIGKFSQLQEWLDDVDSPNDQHRHISHLYGLFPSNQISPYRTPKLYSAAKNTLLQRGDVSTGWSMGWKVNWWAKMLDGNHAYKLIKDQLTPVGTIAGGGGTYNNLFDAHPPFQIDGNFGCTSGITEMLMQSADGTLHLLPALPDVWLAYGSVAGLKARGGFEITAMEWKDGKLMNAIIKSDLGGNLRLRLPNQMKLSNGKKINKATGDNDNPFYQTENIAEPLVSEKAIITPPQLKATLLYDIKTKKGSFYHLVLAE</sequence>
<dbReference type="InterPro" id="IPR027414">
    <property type="entry name" value="GH95_N_dom"/>
</dbReference>
<feature type="domain" description="Glycosyl hydrolase family 95 N-terminal" evidence="1">
    <location>
        <begin position="37"/>
        <end position="275"/>
    </location>
</feature>
<keyword evidence="5" id="KW-1185">Reference proteome</keyword>
<reference evidence="4 5" key="1">
    <citation type="submission" date="2019-08" db="EMBL/GenBank/DDBJ databases">
        <title>Pedobacter sp. nov., isolated from Han river, South Korea.</title>
        <authorList>
            <person name="Lee D.-H."/>
            <person name="Kim Y.-S."/>
            <person name="Hwang E.-M."/>
            <person name="Le Tran T.C."/>
            <person name="Cha C.-J."/>
        </authorList>
    </citation>
    <scope>NUCLEOTIDE SEQUENCE [LARGE SCALE GENOMIC DNA]</scope>
    <source>
        <strain evidence="4 5">CJ43</strain>
    </source>
</reference>
<dbReference type="Proteomes" id="UP000323653">
    <property type="component" value="Chromosome"/>
</dbReference>
<dbReference type="Pfam" id="PF14498">
    <property type="entry name" value="Glyco_hyd_65N_2"/>
    <property type="match status" value="1"/>
</dbReference>
<dbReference type="InterPro" id="IPR008928">
    <property type="entry name" value="6-hairpin_glycosidase_sf"/>
</dbReference>
<dbReference type="InterPro" id="IPR054363">
    <property type="entry name" value="GH95_cat"/>
</dbReference>
<dbReference type="EMBL" id="CP043329">
    <property type="protein sequence ID" value="QEK50416.1"/>
    <property type="molecule type" value="Genomic_DNA"/>
</dbReference>
<dbReference type="Gene3D" id="1.50.10.10">
    <property type="match status" value="1"/>
</dbReference>
<dbReference type="GO" id="GO:0004560">
    <property type="term" value="F:alpha-L-fucosidase activity"/>
    <property type="evidence" value="ECO:0007669"/>
    <property type="project" value="InterPro"/>
</dbReference>
<evidence type="ECO:0000259" key="1">
    <source>
        <dbReference type="Pfam" id="PF14498"/>
    </source>
</evidence>
<evidence type="ECO:0000313" key="4">
    <source>
        <dbReference type="EMBL" id="QEK50416.1"/>
    </source>
</evidence>
<dbReference type="PIRSF" id="PIRSF007663">
    <property type="entry name" value="UCP007663"/>
    <property type="match status" value="1"/>
</dbReference>
<organism evidence="4 5">
    <name type="scientific">Pedobacter aquae</name>
    <dbReference type="NCBI Taxonomy" id="2605747"/>
    <lineage>
        <taxon>Bacteria</taxon>
        <taxon>Pseudomonadati</taxon>
        <taxon>Bacteroidota</taxon>
        <taxon>Sphingobacteriia</taxon>
        <taxon>Sphingobacteriales</taxon>
        <taxon>Sphingobacteriaceae</taxon>
        <taxon>Pedobacter</taxon>
    </lineage>
</organism>
<accession>A0A5C0VDD7</accession>
<name>A0A5C0VDD7_9SPHI</name>